<evidence type="ECO:0008006" key="4">
    <source>
        <dbReference type="Google" id="ProtNLM"/>
    </source>
</evidence>
<dbReference type="AlphaFoldDB" id="A0A378QLI1"/>
<feature type="transmembrane region" description="Helical" evidence="1">
    <location>
        <begin position="15"/>
        <end position="33"/>
    </location>
</feature>
<keyword evidence="1" id="KW-0812">Transmembrane</keyword>
<evidence type="ECO:0000256" key="1">
    <source>
        <dbReference type="SAM" id="Phobius"/>
    </source>
</evidence>
<gene>
    <name evidence="2" type="ORF">NCTC11091_02100</name>
</gene>
<keyword evidence="1" id="KW-1133">Transmembrane helix</keyword>
<feature type="transmembrane region" description="Helical" evidence="1">
    <location>
        <begin position="92"/>
        <end position="110"/>
    </location>
</feature>
<dbReference type="EMBL" id="UGQA01000005">
    <property type="protein sequence ID" value="STZ01628.1"/>
    <property type="molecule type" value="Genomic_DNA"/>
</dbReference>
<organism evidence="2 3">
    <name type="scientific">Faucicola atlantae</name>
    <dbReference type="NCBI Taxonomy" id="34059"/>
    <lineage>
        <taxon>Bacteria</taxon>
        <taxon>Pseudomonadati</taxon>
        <taxon>Pseudomonadota</taxon>
        <taxon>Gammaproteobacteria</taxon>
        <taxon>Moraxellales</taxon>
        <taxon>Moraxellaceae</taxon>
        <taxon>Faucicola</taxon>
    </lineage>
</organism>
<keyword evidence="1" id="KW-0472">Membrane</keyword>
<evidence type="ECO:0000313" key="3">
    <source>
        <dbReference type="Proteomes" id="UP000255193"/>
    </source>
</evidence>
<accession>A0A378QLI1</accession>
<dbReference type="Proteomes" id="UP000255193">
    <property type="component" value="Unassembled WGS sequence"/>
</dbReference>
<sequence length="154" mass="18583">MISLHLPVNFDENSIFNNLVASLIVIFFPKIFTKLKSQLFNVKKLLRDFKDKKVQLGGLQKFLRNLRAKSLQKIRKHRFDQRYFIYQANKENSLFFIFIMVAIANLMLMLKIPNTVWYYQFVILLPTLVFEFKWLMQKSYVEDLIKYQPRNHQA</sequence>
<protein>
    <recommendedName>
        <fullName evidence="4">Glycosyl-4,4'-diaponeurosporenoate acyltransferase</fullName>
    </recommendedName>
</protein>
<name>A0A378QLI1_9GAMM</name>
<reference evidence="2 3" key="1">
    <citation type="submission" date="2018-06" db="EMBL/GenBank/DDBJ databases">
        <authorList>
            <consortium name="Pathogen Informatics"/>
            <person name="Doyle S."/>
        </authorList>
    </citation>
    <scope>NUCLEOTIDE SEQUENCE [LARGE SCALE GENOMIC DNA]</scope>
    <source>
        <strain evidence="2 3">NCTC11091</strain>
    </source>
</reference>
<dbReference type="RefSeq" id="WP_067059560.1">
    <property type="nucleotide sequence ID" value="NZ_MXAO01000035.1"/>
</dbReference>
<proteinExistence type="predicted"/>
<evidence type="ECO:0000313" key="2">
    <source>
        <dbReference type="EMBL" id="STZ01628.1"/>
    </source>
</evidence>
<feature type="transmembrane region" description="Helical" evidence="1">
    <location>
        <begin position="116"/>
        <end position="136"/>
    </location>
</feature>